<dbReference type="EMBL" id="BARV01009986">
    <property type="protein sequence ID" value="GAI06484.1"/>
    <property type="molecule type" value="Genomic_DNA"/>
</dbReference>
<keyword evidence="3" id="KW-0808">Transferase</keyword>
<feature type="non-terminal residue" evidence="12">
    <location>
        <position position="230"/>
    </location>
</feature>
<dbReference type="AlphaFoldDB" id="X1MJG5"/>
<feature type="domain" description="Poly A polymerase head" evidence="10">
    <location>
        <begin position="33"/>
        <end position="159"/>
    </location>
</feature>
<name>X1MJG5_9ZZZZ</name>
<dbReference type="Gene3D" id="1.10.3090.10">
    <property type="entry name" value="cca-adding enzyme, domain 2"/>
    <property type="match status" value="1"/>
</dbReference>
<comment type="caution">
    <text evidence="12">The sequence shown here is derived from an EMBL/GenBank/DDBJ whole genome shotgun (WGS) entry which is preliminary data.</text>
</comment>
<dbReference type="SUPFAM" id="SSF81891">
    <property type="entry name" value="Poly A polymerase C-terminal region-like"/>
    <property type="match status" value="1"/>
</dbReference>
<feature type="domain" description="tRNA nucleotidyltransferase/poly(A) polymerase RNA and SrmB- binding" evidence="11">
    <location>
        <begin position="184"/>
        <end position="230"/>
    </location>
</feature>
<evidence type="ECO:0000256" key="5">
    <source>
        <dbReference type="ARBA" id="ARBA00022695"/>
    </source>
</evidence>
<keyword evidence="2" id="KW-0820">tRNA-binding</keyword>
<dbReference type="Pfam" id="PF12627">
    <property type="entry name" value="PolyA_pol_RNAbd"/>
    <property type="match status" value="1"/>
</dbReference>
<dbReference type="SUPFAM" id="SSF81301">
    <property type="entry name" value="Nucleotidyltransferase"/>
    <property type="match status" value="1"/>
</dbReference>
<organism evidence="12">
    <name type="scientific">marine sediment metagenome</name>
    <dbReference type="NCBI Taxonomy" id="412755"/>
    <lineage>
        <taxon>unclassified sequences</taxon>
        <taxon>metagenomes</taxon>
        <taxon>ecological metagenomes</taxon>
    </lineage>
</organism>
<dbReference type="GO" id="GO:0000049">
    <property type="term" value="F:tRNA binding"/>
    <property type="evidence" value="ECO:0007669"/>
    <property type="project" value="UniProtKB-KW"/>
</dbReference>
<keyword evidence="9" id="KW-0694">RNA-binding</keyword>
<reference evidence="12" key="1">
    <citation type="journal article" date="2014" name="Front. Microbiol.">
        <title>High frequency of phylogenetically diverse reductive dehalogenase-homologous genes in deep subseafloor sedimentary metagenomes.</title>
        <authorList>
            <person name="Kawai M."/>
            <person name="Futagami T."/>
            <person name="Toyoda A."/>
            <person name="Takaki Y."/>
            <person name="Nishi S."/>
            <person name="Hori S."/>
            <person name="Arai W."/>
            <person name="Tsubouchi T."/>
            <person name="Morono Y."/>
            <person name="Uchiyama I."/>
            <person name="Ito T."/>
            <person name="Fujiyama A."/>
            <person name="Inagaki F."/>
            <person name="Takami H."/>
        </authorList>
    </citation>
    <scope>NUCLEOTIDE SEQUENCE</scope>
    <source>
        <strain evidence="12">Expedition CK06-06</strain>
    </source>
</reference>
<evidence type="ECO:0000256" key="2">
    <source>
        <dbReference type="ARBA" id="ARBA00022555"/>
    </source>
</evidence>
<dbReference type="Pfam" id="PF01743">
    <property type="entry name" value="PolyA_pol"/>
    <property type="match status" value="1"/>
</dbReference>
<evidence type="ECO:0000256" key="4">
    <source>
        <dbReference type="ARBA" id="ARBA00022694"/>
    </source>
</evidence>
<accession>X1MJG5</accession>
<dbReference type="PANTHER" id="PTHR47788:SF1">
    <property type="entry name" value="A-ADDING TRNA NUCLEOTIDYLTRANSFERASE"/>
    <property type="match status" value="1"/>
</dbReference>
<evidence type="ECO:0000256" key="8">
    <source>
        <dbReference type="ARBA" id="ARBA00022842"/>
    </source>
</evidence>
<gene>
    <name evidence="12" type="ORF">S06H3_19492</name>
</gene>
<evidence type="ECO:0008006" key="13">
    <source>
        <dbReference type="Google" id="ProtNLM"/>
    </source>
</evidence>
<evidence type="ECO:0000256" key="9">
    <source>
        <dbReference type="ARBA" id="ARBA00022884"/>
    </source>
</evidence>
<proteinExistence type="predicted"/>
<dbReference type="InterPro" id="IPR002646">
    <property type="entry name" value="PolA_pol_head_dom"/>
</dbReference>
<evidence type="ECO:0000256" key="7">
    <source>
        <dbReference type="ARBA" id="ARBA00022741"/>
    </source>
</evidence>
<evidence type="ECO:0000313" key="12">
    <source>
        <dbReference type="EMBL" id="GAI06484.1"/>
    </source>
</evidence>
<evidence type="ECO:0000259" key="10">
    <source>
        <dbReference type="Pfam" id="PF01743"/>
    </source>
</evidence>
<sequence>MNLASKVKSYFPKELLELLRDTSKEASKLGQRVYLVGGIVRDLLLGYPNFDLDLVTEGDAVELANRIARISGAGLVIYPRFSTAKIKSGDFAIDIATARSETYARPGALPAVTPSSIEKDLFRRDFSINAMAISLTAEDYGQLLDPHHGKDDLHSHLIRILHPDSFSDDATRILRAIRYEQRLGFNLEHETARLLKRDIPMLDTISGDRIRHELELIFREEHPEHVIKRL</sequence>
<dbReference type="Gene3D" id="3.30.460.10">
    <property type="entry name" value="Beta Polymerase, domain 2"/>
    <property type="match status" value="1"/>
</dbReference>
<comment type="cofactor">
    <cofactor evidence="1">
        <name>Mg(2+)</name>
        <dbReference type="ChEBI" id="CHEBI:18420"/>
    </cofactor>
</comment>
<dbReference type="InterPro" id="IPR043519">
    <property type="entry name" value="NT_sf"/>
</dbReference>
<dbReference type="GO" id="GO:0046872">
    <property type="term" value="F:metal ion binding"/>
    <property type="evidence" value="ECO:0007669"/>
    <property type="project" value="UniProtKB-KW"/>
</dbReference>
<dbReference type="GO" id="GO:0016779">
    <property type="term" value="F:nucleotidyltransferase activity"/>
    <property type="evidence" value="ECO:0007669"/>
    <property type="project" value="UniProtKB-KW"/>
</dbReference>
<keyword evidence="4" id="KW-0819">tRNA processing</keyword>
<dbReference type="InterPro" id="IPR032828">
    <property type="entry name" value="PolyA_RNA-bd"/>
</dbReference>
<dbReference type="GO" id="GO:0008033">
    <property type="term" value="P:tRNA processing"/>
    <property type="evidence" value="ECO:0007669"/>
    <property type="project" value="UniProtKB-KW"/>
</dbReference>
<dbReference type="CDD" id="cd05398">
    <property type="entry name" value="NT_ClassII-CCAase"/>
    <property type="match status" value="1"/>
</dbReference>
<evidence type="ECO:0000256" key="1">
    <source>
        <dbReference type="ARBA" id="ARBA00001946"/>
    </source>
</evidence>
<dbReference type="GO" id="GO:0000166">
    <property type="term" value="F:nucleotide binding"/>
    <property type="evidence" value="ECO:0007669"/>
    <property type="project" value="UniProtKB-KW"/>
</dbReference>
<evidence type="ECO:0000259" key="11">
    <source>
        <dbReference type="Pfam" id="PF12627"/>
    </source>
</evidence>
<dbReference type="PANTHER" id="PTHR47788">
    <property type="entry name" value="POLYA POLYMERASE"/>
    <property type="match status" value="1"/>
</dbReference>
<keyword evidence="5" id="KW-0548">Nucleotidyltransferase</keyword>
<evidence type="ECO:0000256" key="3">
    <source>
        <dbReference type="ARBA" id="ARBA00022679"/>
    </source>
</evidence>
<dbReference type="InterPro" id="IPR052390">
    <property type="entry name" value="tRNA_nt/polyA_polymerase"/>
</dbReference>
<protein>
    <recommendedName>
        <fullName evidence="13">Poly A polymerase head domain-containing protein</fullName>
    </recommendedName>
</protein>
<evidence type="ECO:0000256" key="6">
    <source>
        <dbReference type="ARBA" id="ARBA00022723"/>
    </source>
</evidence>
<keyword evidence="7" id="KW-0547">Nucleotide-binding</keyword>
<keyword evidence="8" id="KW-0460">Magnesium</keyword>
<keyword evidence="6" id="KW-0479">Metal-binding</keyword>